<dbReference type="InterPro" id="IPR054612">
    <property type="entry name" value="Phage_capsid-like_C"/>
</dbReference>
<sequence>MLSVIQLRERASEEAEAARALKETADEESRGLTSEEAHQFDKHITECVRLEQEANRTEQLEKVEERLQAPAERKVTPETANGERITAVATNSFRYGELKAFKGPNAEADAHRAGKFLMATIYGSASARQYCHDHGIELRIQSEGVNTAGGFLVPTEMERAIIDLREVYGMFRVNTRIHPMSTDHTTIPRRTGGVTAHFIGETTAITESEKSWNQVELTAKKLGALTRMSSDLREDAIINVADDLANEMAYAFAKKEDECGLDGDGTSTYGGMVGIRTKFVDGNHTAGIYEGTSPFTAWANGTLADEVINIMALLPAYAWPRAKWYINPAGKVGLFDAISLAAGGNTTKEIAEGAKPMFAGYPVVVSAAMPAVPVNGEIAVLFGDLTMSSTLGDRRGITLKVSDQRYIEFDQIAVQATERFTIVNHDIGDTSVAGPVVALQGNT</sequence>
<evidence type="ECO:0000259" key="4">
    <source>
        <dbReference type="Pfam" id="PF05065"/>
    </source>
</evidence>
<evidence type="ECO:0000313" key="5">
    <source>
        <dbReference type="EMBL" id="KKL14607.1"/>
    </source>
</evidence>
<dbReference type="Gene3D" id="3.30.2400.10">
    <property type="entry name" value="Major capsid protein gp5"/>
    <property type="match status" value="1"/>
</dbReference>
<comment type="caution">
    <text evidence="5">The sequence shown here is derived from an EMBL/GenBank/DDBJ whole genome shotgun (WGS) entry which is preliminary data.</text>
</comment>
<feature type="domain" description="Phage capsid-like C-terminal" evidence="4">
    <location>
        <begin position="149"/>
        <end position="420"/>
    </location>
</feature>
<proteinExistence type="predicted"/>
<name>A0A0F9BLA7_9ZZZZ</name>
<protein>
    <recommendedName>
        <fullName evidence="4">Phage capsid-like C-terminal domain-containing protein</fullName>
    </recommendedName>
</protein>
<accession>A0A0F9BLA7</accession>
<comment type="subcellular location">
    <subcellularLocation>
        <location evidence="1">Virion</location>
    </subcellularLocation>
</comment>
<evidence type="ECO:0000256" key="3">
    <source>
        <dbReference type="SAM" id="Coils"/>
    </source>
</evidence>
<keyword evidence="3" id="KW-0175">Coiled coil</keyword>
<keyword evidence="2" id="KW-0946">Virion</keyword>
<dbReference type="InterPro" id="IPR024455">
    <property type="entry name" value="Phage_capsid"/>
</dbReference>
<gene>
    <name evidence="5" type="ORF">LCGC14_2513960</name>
</gene>
<evidence type="ECO:0000256" key="1">
    <source>
        <dbReference type="ARBA" id="ARBA00004328"/>
    </source>
</evidence>
<dbReference type="SUPFAM" id="SSF56563">
    <property type="entry name" value="Major capsid protein gp5"/>
    <property type="match status" value="1"/>
</dbReference>
<feature type="coiled-coil region" evidence="3">
    <location>
        <begin position="4"/>
        <end position="60"/>
    </location>
</feature>
<dbReference type="EMBL" id="LAZR01040387">
    <property type="protein sequence ID" value="KKL14607.1"/>
    <property type="molecule type" value="Genomic_DNA"/>
</dbReference>
<dbReference type="Gene3D" id="3.30.2320.10">
    <property type="entry name" value="hypothetical protein PF0899 domain"/>
    <property type="match status" value="1"/>
</dbReference>
<evidence type="ECO:0000256" key="2">
    <source>
        <dbReference type="ARBA" id="ARBA00022844"/>
    </source>
</evidence>
<dbReference type="Pfam" id="PF05065">
    <property type="entry name" value="Phage_capsid"/>
    <property type="match status" value="1"/>
</dbReference>
<reference evidence="5" key="1">
    <citation type="journal article" date="2015" name="Nature">
        <title>Complex archaea that bridge the gap between prokaryotes and eukaryotes.</title>
        <authorList>
            <person name="Spang A."/>
            <person name="Saw J.H."/>
            <person name="Jorgensen S.L."/>
            <person name="Zaremba-Niedzwiedzka K."/>
            <person name="Martijn J."/>
            <person name="Lind A.E."/>
            <person name="van Eijk R."/>
            <person name="Schleper C."/>
            <person name="Guy L."/>
            <person name="Ettema T.J."/>
        </authorList>
    </citation>
    <scope>NUCLEOTIDE SEQUENCE</scope>
</reference>
<organism evidence="5">
    <name type="scientific">marine sediment metagenome</name>
    <dbReference type="NCBI Taxonomy" id="412755"/>
    <lineage>
        <taxon>unclassified sequences</taxon>
        <taxon>metagenomes</taxon>
        <taxon>ecological metagenomes</taxon>
    </lineage>
</organism>
<dbReference type="NCBIfam" id="TIGR01554">
    <property type="entry name" value="major_cap_HK97"/>
    <property type="match status" value="1"/>
</dbReference>
<dbReference type="GO" id="GO:0044423">
    <property type="term" value="C:virion component"/>
    <property type="evidence" value="ECO:0007669"/>
    <property type="project" value="UniProtKB-KW"/>
</dbReference>
<dbReference type="AlphaFoldDB" id="A0A0F9BLA7"/>